<evidence type="ECO:0000313" key="2">
    <source>
        <dbReference type="Proteomes" id="UP001628179"/>
    </source>
</evidence>
<dbReference type="RefSeq" id="XP_070922696.1">
    <property type="nucleotide sequence ID" value="XM_071066595.1"/>
</dbReference>
<dbReference type="EMBL" id="BAAFSV010000006">
    <property type="protein sequence ID" value="GAB1320966.1"/>
    <property type="molecule type" value="Genomic_DNA"/>
</dbReference>
<dbReference type="Proteomes" id="UP001628179">
    <property type="component" value="Unassembled WGS sequence"/>
</dbReference>
<organism evidence="1 2">
    <name type="scientific">Madurella fahalii</name>
    <dbReference type="NCBI Taxonomy" id="1157608"/>
    <lineage>
        <taxon>Eukaryota</taxon>
        <taxon>Fungi</taxon>
        <taxon>Dikarya</taxon>
        <taxon>Ascomycota</taxon>
        <taxon>Pezizomycotina</taxon>
        <taxon>Sordariomycetes</taxon>
        <taxon>Sordariomycetidae</taxon>
        <taxon>Sordariales</taxon>
        <taxon>Sordariales incertae sedis</taxon>
        <taxon>Madurella</taxon>
    </lineage>
</organism>
<reference evidence="1 2" key="1">
    <citation type="submission" date="2024-09" db="EMBL/GenBank/DDBJ databases">
        <title>Itraconazole resistance in Madurella fahalii resulting from another homologue of gene encoding cytochrome P450 14-alpha sterol demethylase (CYP51).</title>
        <authorList>
            <person name="Yoshioka I."/>
            <person name="Fahal A.H."/>
            <person name="Kaneko S."/>
            <person name="Yaguchi T."/>
        </authorList>
    </citation>
    <scope>NUCLEOTIDE SEQUENCE [LARGE SCALE GENOMIC DNA]</scope>
    <source>
        <strain evidence="1 2">IFM 68171</strain>
    </source>
</reference>
<dbReference type="InterPro" id="IPR015943">
    <property type="entry name" value="WD40/YVTN_repeat-like_dom_sf"/>
</dbReference>
<gene>
    <name evidence="1" type="ORF">MFIFM68171_11176</name>
</gene>
<evidence type="ECO:0000313" key="1">
    <source>
        <dbReference type="EMBL" id="GAB1320966.1"/>
    </source>
</evidence>
<accession>A0ABQ0GT93</accession>
<dbReference type="Gene3D" id="2.130.10.10">
    <property type="entry name" value="YVTN repeat-like/Quinoprotein amine dehydrogenase"/>
    <property type="match status" value="1"/>
</dbReference>
<comment type="caution">
    <text evidence="1">The sequence shown here is derived from an EMBL/GenBank/DDBJ whole genome shotgun (WGS) entry which is preliminary data.</text>
</comment>
<name>A0ABQ0GT93_9PEZI</name>
<dbReference type="SUPFAM" id="SSF50978">
    <property type="entry name" value="WD40 repeat-like"/>
    <property type="match status" value="1"/>
</dbReference>
<sequence>MECGRVTSLVATAGTRTIRVWDIVTGDEIYCLPKSVDRRILTLSFGKGDEGLLIGYDDASIRCIEFGTTGEKWNHAFKVQGDTEQLRPHLMSISPDNLQVIVAYRGKPMLAWNLDALDSQPQVCVFSEDVLSSGTEGLDTSVWKAATPERIIWRPGLPSVLIMYNYASLFEWDLEDESLR</sequence>
<dbReference type="InterPro" id="IPR036322">
    <property type="entry name" value="WD40_repeat_dom_sf"/>
</dbReference>
<keyword evidence="2" id="KW-1185">Reference proteome</keyword>
<protein>
    <submittedName>
        <fullName evidence="1">Uncharacterized protein</fullName>
    </submittedName>
</protein>
<dbReference type="GeneID" id="98181918"/>
<proteinExistence type="predicted"/>